<dbReference type="InterPro" id="IPR036661">
    <property type="entry name" value="Luciferase-like_sf"/>
</dbReference>
<proteinExistence type="predicted"/>
<organism evidence="3 4">
    <name type="scientific">Actinomadura fibrosa</name>
    <dbReference type="NCBI Taxonomy" id="111802"/>
    <lineage>
        <taxon>Bacteria</taxon>
        <taxon>Bacillati</taxon>
        <taxon>Actinomycetota</taxon>
        <taxon>Actinomycetes</taxon>
        <taxon>Streptosporangiales</taxon>
        <taxon>Thermomonosporaceae</taxon>
        <taxon>Actinomadura</taxon>
    </lineage>
</organism>
<reference evidence="4" key="1">
    <citation type="journal article" date="2019" name="Int. J. Syst. Evol. Microbiol.">
        <title>The Global Catalogue of Microorganisms (GCM) 10K type strain sequencing project: providing services to taxonomists for standard genome sequencing and annotation.</title>
        <authorList>
            <consortium name="The Broad Institute Genomics Platform"/>
            <consortium name="The Broad Institute Genome Sequencing Center for Infectious Disease"/>
            <person name="Wu L."/>
            <person name="Ma J."/>
        </authorList>
    </citation>
    <scope>NUCLEOTIDE SEQUENCE [LARGE SCALE GENOMIC DNA]</scope>
    <source>
        <strain evidence="4">JCM 9371</strain>
    </source>
</reference>
<accession>A0ABW2XPK9</accession>
<dbReference type="Gene3D" id="3.20.20.30">
    <property type="entry name" value="Luciferase-like domain"/>
    <property type="match status" value="1"/>
</dbReference>
<evidence type="ECO:0000313" key="4">
    <source>
        <dbReference type="Proteomes" id="UP001597063"/>
    </source>
</evidence>
<dbReference type="Proteomes" id="UP001597063">
    <property type="component" value="Unassembled WGS sequence"/>
</dbReference>
<dbReference type="EC" id="1.-.-.-" evidence="3"/>
<protein>
    <submittedName>
        <fullName evidence="3">LLM class flavin-dependent oxidoreductase</fullName>
        <ecNumber evidence="3">1.-.-.-</ecNumber>
    </submittedName>
</protein>
<gene>
    <name evidence="3" type="ORF">ACFQZM_23895</name>
</gene>
<dbReference type="RefSeq" id="WP_131763210.1">
    <property type="nucleotide sequence ID" value="NZ_CAACUY010000305.1"/>
</dbReference>
<evidence type="ECO:0000313" key="3">
    <source>
        <dbReference type="EMBL" id="MFD0687559.1"/>
    </source>
</evidence>
<dbReference type="EMBL" id="JBHTGP010000013">
    <property type="protein sequence ID" value="MFD0687559.1"/>
    <property type="molecule type" value="Genomic_DNA"/>
</dbReference>
<sequence length="330" mass="34831">MTRPSYSCALPPTADVVDKAQLAERLGYRRVWLFDSPALHGDVWAALARIAIATDRIGLATGVAVPNLRHPMVTASAIATTCELAPDRLISAFGTGYTARHALGQKPVPWDDTARYVRQVRALLDGDIVEIDGRPCQMMHLPGFAPPRPINVPLWVAADGPKGLAAARDLDAPGIVRTSLPTEDVGTECALLRFGTVLRPGEDHTSPRVLEAAGPGYASIVHAVWQNAGAAVDALPGGTSWRTALEAERPERERHLAVHQGHLSRLTDRDRAVATAAGPALLRPGWTGDPAAIAARLDEAGAAGVTEAVYVPAGPDIPGELEAFAEAASH</sequence>
<dbReference type="SUPFAM" id="SSF51679">
    <property type="entry name" value="Bacterial luciferase-like"/>
    <property type="match status" value="1"/>
</dbReference>
<dbReference type="InterPro" id="IPR050564">
    <property type="entry name" value="F420-G6PD/mer"/>
</dbReference>
<feature type="domain" description="Luciferase-like" evidence="2">
    <location>
        <begin position="12"/>
        <end position="306"/>
    </location>
</feature>
<evidence type="ECO:0000256" key="1">
    <source>
        <dbReference type="ARBA" id="ARBA00023002"/>
    </source>
</evidence>
<evidence type="ECO:0000259" key="2">
    <source>
        <dbReference type="Pfam" id="PF00296"/>
    </source>
</evidence>
<comment type="caution">
    <text evidence="3">The sequence shown here is derived from an EMBL/GenBank/DDBJ whole genome shotgun (WGS) entry which is preliminary data.</text>
</comment>
<keyword evidence="4" id="KW-1185">Reference proteome</keyword>
<dbReference type="Pfam" id="PF00296">
    <property type="entry name" value="Bac_luciferase"/>
    <property type="match status" value="1"/>
</dbReference>
<dbReference type="PANTHER" id="PTHR43244">
    <property type="match status" value="1"/>
</dbReference>
<keyword evidence="1 3" id="KW-0560">Oxidoreductase</keyword>
<dbReference type="PANTHER" id="PTHR43244:SF1">
    <property type="entry name" value="5,10-METHYLENETETRAHYDROMETHANOPTERIN REDUCTASE"/>
    <property type="match status" value="1"/>
</dbReference>
<dbReference type="GO" id="GO:0016491">
    <property type="term" value="F:oxidoreductase activity"/>
    <property type="evidence" value="ECO:0007669"/>
    <property type="project" value="UniProtKB-KW"/>
</dbReference>
<name>A0ABW2XPK9_9ACTN</name>
<dbReference type="InterPro" id="IPR011251">
    <property type="entry name" value="Luciferase-like_dom"/>
</dbReference>